<evidence type="ECO:0000259" key="12">
    <source>
        <dbReference type="PROSITE" id="PS50885"/>
    </source>
</evidence>
<sequence>MGLNRFRAQVVSLAVVIATCVIGVGVVVTDVLVGHITSAEADALARTRAEAVAANVELLGGRVALTEGGSEALDSVTWVYADGRLIDGTVPKALATEVAALSTSTREQITRGPQYLLLARPVDVPGHRVAVVVGVDLTAFRTSEHRTLAVTLILGALTVLLVGVIAYIAIRRVLRVVREMAALADEWGDHDLGRRFALGEPRDEFGELARTLDHLLDRVEDALADERRLTDEIAHELRTPLTVLRGEAQLAHMSGEALDPTVVVASVDRLTSSVQTILSAARTRLHGSTSCELRPAVVAAVADRRIAVDVPAGLRVGVADDVVRAVLGPLLDNALRHARSEVRVDAIGDPDGVIVSVLDDGPGFSDDSVESAFEVGASGGPGHGLGLAVVRRIANATGLDVQAVASGRGEVTVRFPAPNTPTQ</sequence>
<dbReference type="PROSITE" id="PS50885">
    <property type="entry name" value="HAMP"/>
    <property type="match status" value="1"/>
</dbReference>
<evidence type="ECO:0000313" key="14">
    <source>
        <dbReference type="Proteomes" id="UP000271573"/>
    </source>
</evidence>
<keyword evidence="5" id="KW-0808">Transferase</keyword>
<accession>A0A3G9IG24</accession>
<dbReference type="EC" id="2.7.13.3" evidence="3"/>
<name>A0A3G9IG24_9ACTN</name>
<organism evidence="13 14">
    <name type="scientific">Nocardioides baekrokdamisoli</name>
    <dbReference type="NCBI Taxonomy" id="1804624"/>
    <lineage>
        <taxon>Bacteria</taxon>
        <taxon>Bacillati</taxon>
        <taxon>Actinomycetota</taxon>
        <taxon>Actinomycetes</taxon>
        <taxon>Propionibacteriales</taxon>
        <taxon>Nocardioidaceae</taxon>
        <taxon>Nocardioides</taxon>
    </lineage>
</organism>
<dbReference type="Pfam" id="PF00512">
    <property type="entry name" value="HisKA"/>
    <property type="match status" value="1"/>
</dbReference>
<dbReference type="GO" id="GO:0005886">
    <property type="term" value="C:plasma membrane"/>
    <property type="evidence" value="ECO:0007669"/>
    <property type="project" value="UniProtKB-SubCell"/>
</dbReference>
<evidence type="ECO:0000256" key="6">
    <source>
        <dbReference type="ARBA" id="ARBA00022692"/>
    </source>
</evidence>
<evidence type="ECO:0000313" key="13">
    <source>
        <dbReference type="EMBL" id="BBH17276.1"/>
    </source>
</evidence>
<evidence type="ECO:0000256" key="7">
    <source>
        <dbReference type="ARBA" id="ARBA00022777"/>
    </source>
</evidence>
<keyword evidence="14" id="KW-1185">Reference proteome</keyword>
<dbReference type="SMART" id="SM00304">
    <property type="entry name" value="HAMP"/>
    <property type="match status" value="1"/>
</dbReference>
<dbReference type="SUPFAM" id="SSF47384">
    <property type="entry name" value="Homodimeric domain of signal transducing histidine kinase"/>
    <property type="match status" value="1"/>
</dbReference>
<keyword evidence="9" id="KW-0902">Two-component regulatory system</keyword>
<feature type="domain" description="Histidine kinase" evidence="11">
    <location>
        <begin position="232"/>
        <end position="419"/>
    </location>
</feature>
<keyword evidence="10" id="KW-0472">Membrane</keyword>
<evidence type="ECO:0000256" key="3">
    <source>
        <dbReference type="ARBA" id="ARBA00012438"/>
    </source>
</evidence>
<comment type="subcellular location">
    <subcellularLocation>
        <location evidence="2">Cell membrane</location>
    </subcellularLocation>
</comment>
<dbReference type="Proteomes" id="UP000271573">
    <property type="component" value="Chromosome"/>
</dbReference>
<dbReference type="InterPro" id="IPR036097">
    <property type="entry name" value="HisK_dim/P_sf"/>
</dbReference>
<dbReference type="InterPro" id="IPR003660">
    <property type="entry name" value="HAMP_dom"/>
</dbReference>
<dbReference type="AlphaFoldDB" id="A0A3G9IG24"/>
<dbReference type="EMBL" id="AP019307">
    <property type="protein sequence ID" value="BBH17276.1"/>
    <property type="molecule type" value="Genomic_DNA"/>
</dbReference>
<dbReference type="GO" id="GO:0000155">
    <property type="term" value="F:phosphorelay sensor kinase activity"/>
    <property type="evidence" value="ECO:0007669"/>
    <property type="project" value="InterPro"/>
</dbReference>
<dbReference type="Gene3D" id="1.10.287.130">
    <property type="match status" value="1"/>
</dbReference>
<dbReference type="InterPro" id="IPR050428">
    <property type="entry name" value="TCS_sensor_his_kinase"/>
</dbReference>
<evidence type="ECO:0000256" key="10">
    <source>
        <dbReference type="SAM" id="Phobius"/>
    </source>
</evidence>
<dbReference type="InterPro" id="IPR003594">
    <property type="entry name" value="HATPase_dom"/>
</dbReference>
<gene>
    <name evidence="13" type="ORF">Back2_15630</name>
</gene>
<dbReference type="CDD" id="cd00082">
    <property type="entry name" value="HisKA"/>
    <property type="match status" value="1"/>
</dbReference>
<dbReference type="PROSITE" id="PS50109">
    <property type="entry name" value="HIS_KIN"/>
    <property type="match status" value="1"/>
</dbReference>
<dbReference type="SMART" id="SM00388">
    <property type="entry name" value="HisKA"/>
    <property type="match status" value="1"/>
</dbReference>
<comment type="catalytic activity">
    <reaction evidence="1">
        <text>ATP + protein L-histidine = ADP + protein N-phospho-L-histidine.</text>
        <dbReference type="EC" id="2.7.13.3"/>
    </reaction>
</comment>
<dbReference type="SMART" id="SM00387">
    <property type="entry name" value="HATPase_c"/>
    <property type="match status" value="1"/>
</dbReference>
<evidence type="ECO:0000256" key="8">
    <source>
        <dbReference type="ARBA" id="ARBA00022989"/>
    </source>
</evidence>
<dbReference type="Gene3D" id="3.30.565.10">
    <property type="entry name" value="Histidine kinase-like ATPase, C-terminal domain"/>
    <property type="match status" value="1"/>
</dbReference>
<evidence type="ECO:0000256" key="9">
    <source>
        <dbReference type="ARBA" id="ARBA00023012"/>
    </source>
</evidence>
<dbReference type="KEGG" id="nbe:Back2_15630"/>
<dbReference type="PANTHER" id="PTHR45436">
    <property type="entry name" value="SENSOR HISTIDINE KINASE YKOH"/>
    <property type="match status" value="1"/>
</dbReference>
<dbReference type="SUPFAM" id="SSF55874">
    <property type="entry name" value="ATPase domain of HSP90 chaperone/DNA topoisomerase II/histidine kinase"/>
    <property type="match status" value="1"/>
</dbReference>
<feature type="transmembrane region" description="Helical" evidence="10">
    <location>
        <begin position="12"/>
        <end position="36"/>
    </location>
</feature>
<keyword evidence="4" id="KW-0597">Phosphoprotein</keyword>
<dbReference type="CDD" id="cd06225">
    <property type="entry name" value="HAMP"/>
    <property type="match status" value="1"/>
</dbReference>
<evidence type="ECO:0000256" key="4">
    <source>
        <dbReference type="ARBA" id="ARBA00022553"/>
    </source>
</evidence>
<evidence type="ECO:0000256" key="5">
    <source>
        <dbReference type="ARBA" id="ARBA00022679"/>
    </source>
</evidence>
<proteinExistence type="predicted"/>
<dbReference type="Gene3D" id="6.10.340.10">
    <property type="match status" value="1"/>
</dbReference>
<dbReference type="RefSeq" id="WP_125568319.1">
    <property type="nucleotide sequence ID" value="NZ_AP019307.1"/>
</dbReference>
<dbReference type="InterPro" id="IPR036890">
    <property type="entry name" value="HATPase_C_sf"/>
</dbReference>
<feature type="transmembrane region" description="Helical" evidence="10">
    <location>
        <begin position="148"/>
        <end position="170"/>
    </location>
</feature>
<reference evidence="13 14" key="1">
    <citation type="submission" date="2018-11" db="EMBL/GenBank/DDBJ databases">
        <title>Complete genome sequence of Nocardioides baekrokdamisoli strain KCTC 39748.</title>
        <authorList>
            <person name="Kang S.W."/>
            <person name="Lee K.C."/>
            <person name="Kim K.K."/>
            <person name="Kim J.S."/>
            <person name="Kim D.S."/>
            <person name="Ko S.H."/>
            <person name="Yang S.H."/>
            <person name="Shin Y.K."/>
            <person name="Lee J.S."/>
        </authorList>
    </citation>
    <scope>NUCLEOTIDE SEQUENCE [LARGE SCALE GENOMIC DNA]</scope>
    <source>
        <strain evidence="13 14">KCTC 39748</strain>
    </source>
</reference>
<evidence type="ECO:0000256" key="2">
    <source>
        <dbReference type="ARBA" id="ARBA00004236"/>
    </source>
</evidence>
<dbReference type="PANTHER" id="PTHR45436:SF5">
    <property type="entry name" value="SENSOR HISTIDINE KINASE TRCS"/>
    <property type="match status" value="1"/>
</dbReference>
<dbReference type="InterPro" id="IPR003661">
    <property type="entry name" value="HisK_dim/P_dom"/>
</dbReference>
<dbReference type="Pfam" id="PF02518">
    <property type="entry name" value="HATPase_c"/>
    <property type="match status" value="1"/>
</dbReference>
<feature type="domain" description="HAMP" evidence="12">
    <location>
        <begin position="171"/>
        <end position="224"/>
    </location>
</feature>
<evidence type="ECO:0000256" key="1">
    <source>
        <dbReference type="ARBA" id="ARBA00000085"/>
    </source>
</evidence>
<dbReference type="Pfam" id="PF00672">
    <property type="entry name" value="HAMP"/>
    <property type="match status" value="1"/>
</dbReference>
<keyword evidence="6 10" id="KW-0812">Transmembrane</keyword>
<keyword evidence="8 10" id="KW-1133">Transmembrane helix</keyword>
<dbReference type="OrthoDB" id="3849995at2"/>
<dbReference type="SUPFAM" id="SSF158472">
    <property type="entry name" value="HAMP domain-like"/>
    <property type="match status" value="1"/>
</dbReference>
<evidence type="ECO:0000259" key="11">
    <source>
        <dbReference type="PROSITE" id="PS50109"/>
    </source>
</evidence>
<dbReference type="InterPro" id="IPR005467">
    <property type="entry name" value="His_kinase_dom"/>
</dbReference>
<keyword evidence="7 13" id="KW-0418">Kinase</keyword>
<protein>
    <recommendedName>
        <fullName evidence="3">histidine kinase</fullName>
        <ecNumber evidence="3">2.7.13.3</ecNumber>
    </recommendedName>
</protein>